<feature type="transmembrane region" description="Helical" evidence="2">
    <location>
        <begin position="72"/>
        <end position="96"/>
    </location>
</feature>
<dbReference type="OrthoDB" id="4838853at2759"/>
<dbReference type="PANTHER" id="PTHR42024">
    <property type="entry name" value="AMINO ACID PERMEASE_ SLC12A DOMAIN-CONTAINING PROTEIN"/>
    <property type="match status" value="1"/>
</dbReference>
<dbReference type="AlphaFoldDB" id="A0A8K0J8I4"/>
<dbReference type="EMBL" id="SRPY01000210">
    <property type="protein sequence ID" value="KAG5927076.1"/>
    <property type="molecule type" value="Genomic_DNA"/>
</dbReference>
<comment type="caution">
    <text evidence="3">The sequence shown here is derived from an EMBL/GenBank/DDBJ whole genome shotgun (WGS) entry which is preliminary data.</text>
</comment>
<reference evidence="3" key="1">
    <citation type="journal article" date="2020" name="bioRxiv">
        <title>Whole genome comparisons of ergot fungi reveals the divergence and evolution of species within the genus Claviceps are the result of varying mechanisms driving genome evolution and host range expansion.</title>
        <authorList>
            <person name="Wyka S.A."/>
            <person name="Mondo S.J."/>
            <person name="Liu M."/>
            <person name="Dettman J."/>
            <person name="Nalam V."/>
            <person name="Broders K.D."/>
        </authorList>
    </citation>
    <scope>NUCLEOTIDE SEQUENCE</scope>
    <source>
        <strain evidence="3">CCC 489</strain>
    </source>
</reference>
<feature type="region of interest" description="Disordered" evidence="1">
    <location>
        <begin position="108"/>
        <end position="143"/>
    </location>
</feature>
<evidence type="ECO:0000313" key="3">
    <source>
        <dbReference type="EMBL" id="KAG5927076.1"/>
    </source>
</evidence>
<evidence type="ECO:0000256" key="2">
    <source>
        <dbReference type="SAM" id="Phobius"/>
    </source>
</evidence>
<accession>A0A8K0J8I4</accession>
<keyword evidence="2" id="KW-0812">Transmembrane</keyword>
<keyword evidence="2" id="KW-0472">Membrane</keyword>
<keyword evidence="4" id="KW-1185">Reference proteome</keyword>
<gene>
    <name evidence="3" type="ORF">E4U42_002642</name>
</gene>
<organism evidence="3 4">
    <name type="scientific">Claviceps africana</name>
    <dbReference type="NCBI Taxonomy" id="83212"/>
    <lineage>
        <taxon>Eukaryota</taxon>
        <taxon>Fungi</taxon>
        <taxon>Dikarya</taxon>
        <taxon>Ascomycota</taxon>
        <taxon>Pezizomycotina</taxon>
        <taxon>Sordariomycetes</taxon>
        <taxon>Hypocreomycetidae</taxon>
        <taxon>Hypocreales</taxon>
        <taxon>Clavicipitaceae</taxon>
        <taxon>Claviceps</taxon>
    </lineage>
</organism>
<protein>
    <submittedName>
        <fullName evidence="3">Uncharacterized protein</fullName>
    </submittedName>
</protein>
<evidence type="ECO:0000313" key="4">
    <source>
        <dbReference type="Proteomes" id="UP000811619"/>
    </source>
</evidence>
<keyword evidence="2" id="KW-1133">Transmembrane helix</keyword>
<dbReference type="PANTHER" id="PTHR42024:SF1">
    <property type="entry name" value="AMINO ACID PERMEASE_ SLC12A DOMAIN-CONTAINING PROTEIN"/>
    <property type="match status" value="1"/>
</dbReference>
<feature type="transmembrane region" description="Helical" evidence="2">
    <location>
        <begin position="46"/>
        <end position="66"/>
    </location>
</feature>
<feature type="non-terminal residue" evidence="3">
    <location>
        <position position="1"/>
    </location>
</feature>
<name>A0A8K0J8I4_9HYPO</name>
<proteinExistence type="predicted"/>
<evidence type="ECO:0000256" key="1">
    <source>
        <dbReference type="SAM" id="MobiDB-lite"/>
    </source>
</evidence>
<feature type="compositionally biased region" description="Basic and acidic residues" evidence="1">
    <location>
        <begin position="122"/>
        <end position="143"/>
    </location>
</feature>
<dbReference type="Proteomes" id="UP000811619">
    <property type="component" value="Unassembled WGS sequence"/>
</dbReference>
<sequence>VLPAVYYFIEDVVAVNAGAGRPYREALAARYKASPRFRRLLYRQSLFWCVPSLVLAAALTVVAVHPDMPAEGAYGVCWAAPFLFWGVWGAITVRWCKRDMARERLEWETDNGTVENKTARRPAMETHVEAKGDEAGERDGQQV</sequence>